<evidence type="ECO:0000256" key="4">
    <source>
        <dbReference type="ARBA" id="ARBA00022723"/>
    </source>
</evidence>
<dbReference type="InterPro" id="IPR036236">
    <property type="entry name" value="Znf_C2H2_sf"/>
</dbReference>
<dbReference type="FunFam" id="3.30.160.60:FF:000358">
    <property type="entry name" value="zinc finger protein 24"/>
    <property type="match status" value="1"/>
</dbReference>
<dbReference type="Pfam" id="PF13894">
    <property type="entry name" value="zf-C2H2_4"/>
    <property type="match status" value="1"/>
</dbReference>
<dbReference type="FunFam" id="3.30.160.60:FF:000097">
    <property type="entry name" value="Zinc finger protein"/>
    <property type="match status" value="1"/>
</dbReference>
<dbReference type="Proteomes" id="UP000037510">
    <property type="component" value="Unassembled WGS sequence"/>
</dbReference>
<keyword evidence="4 13" id="KW-0479">Metal-binding</keyword>
<dbReference type="FunFam" id="3.30.160.60:FF:002343">
    <property type="entry name" value="Zinc finger protein 33A"/>
    <property type="match status" value="1"/>
</dbReference>
<evidence type="ECO:0000259" key="14">
    <source>
        <dbReference type="PROSITE" id="PS50157"/>
    </source>
</evidence>
<keyword evidence="17" id="KW-1185">Reference proteome</keyword>
<comment type="similarity">
    <text evidence="3">Belongs to the krueppel C2H2-type zinc-finger protein family.</text>
</comment>
<feature type="binding site" evidence="13">
    <location>
        <position position="15"/>
    </location>
    <ligand>
        <name>Zn(2+)</name>
        <dbReference type="ChEBI" id="CHEBI:29105"/>
    </ligand>
</feature>
<evidence type="ECO:0000256" key="13">
    <source>
        <dbReference type="PROSITE-ProRule" id="PRU01263"/>
    </source>
</evidence>
<evidence type="ECO:0000256" key="6">
    <source>
        <dbReference type="ARBA" id="ARBA00022771"/>
    </source>
</evidence>
<evidence type="ECO:0000256" key="9">
    <source>
        <dbReference type="ARBA" id="ARBA00023125"/>
    </source>
</evidence>
<keyword evidence="5" id="KW-0677">Repeat</keyword>
<dbReference type="AlphaFoldDB" id="A0A0L7LFV7"/>
<evidence type="ECO:0000256" key="12">
    <source>
        <dbReference type="PROSITE-ProRule" id="PRU00042"/>
    </source>
</evidence>
<evidence type="ECO:0000256" key="5">
    <source>
        <dbReference type="ARBA" id="ARBA00022737"/>
    </source>
</evidence>
<evidence type="ECO:0000256" key="8">
    <source>
        <dbReference type="ARBA" id="ARBA00023015"/>
    </source>
</evidence>
<feature type="domain" description="C2H2-type" evidence="14">
    <location>
        <begin position="175"/>
        <end position="202"/>
    </location>
</feature>
<evidence type="ECO:0000256" key="11">
    <source>
        <dbReference type="ARBA" id="ARBA00023242"/>
    </source>
</evidence>
<evidence type="ECO:0000313" key="16">
    <source>
        <dbReference type="EMBL" id="KOB74438.1"/>
    </source>
</evidence>
<feature type="binding site" evidence="13">
    <location>
        <position position="62"/>
    </location>
    <ligand>
        <name>Zn(2+)</name>
        <dbReference type="ChEBI" id="CHEBI:29105"/>
    </ligand>
</feature>
<dbReference type="PROSITE" id="PS50157">
    <property type="entry name" value="ZINC_FINGER_C2H2_2"/>
    <property type="match status" value="8"/>
</dbReference>
<dbReference type="Pfam" id="PF00096">
    <property type="entry name" value="zf-C2H2"/>
    <property type="match status" value="4"/>
</dbReference>
<protein>
    <submittedName>
        <fullName evidence="16">Zinc finger protein 1</fullName>
    </submittedName>
</protein>
<keyword evidence="8" id="KW-0805">Transcription regulation</keyword>
<dbReference type="GO" id="GO:0005634">
    <property type="term" value="C:nucleus"/>
    <property type="evidence" value="ECO:0007669"/>
    <property type="project" value="UniProtKB-SubCell"/>
</dbReference>
<dbReference type="SMART" id="SM00355">
    <property type="entry name" value="ZnF_C2H2"/>
    <property type="match status" value="8"/>
</dbReference>
<evidence type="ECO:0000256" key="1">
    <source>
        <dbReference type="ARBA" id="ARBA00003767"/>
    </source>
</evidence>
<evidence type="ECO:0000313" key="17">
    <source>
        <dbReference type="Proteomes" id="UP000037510"/>
    </source>
</evidence>
<evidence type="ECO:0000259" key="15">
    <source>
        <dbReference type="PROSITE" id="PS51915"/>
    </source>
</evidence>
<dbReference type="FunFam" id="3.30.160.60:FF:000646">
    <property type="entry name" value="Myeloid zinc finger 1"/>
    <property type="match status" value="1"/>
</dbReference>
<sequence>MNSKENLNMDIKSVCWVCFEKVTESTDLSSSEPSMSKEIWEKISMCFQITVDLEMFLPCAFCRKCVEDLNTAYSFREKCVTIHERFQDHCESLANIMIVANSELEGGRGLFEDSRSEINGETNTEDKTRTTENVVCDVCNKILKTKKSLMKHMVSMHEKRRHAGKVSGFGSSRQYHCTTCSYSTPHSQTLVNHMRRHNGERPFKCECGKSFTQASSLAAHHKTHSSASYFTCSECGKQFKHAFSLKTHMLVHNDGTYSCHICYKVLKSKRSLTSHLHRHYKICNYNCEDCGATFVTSAELHNHKMKHGTKKNIVCHIVIFRHAGEKAYMCTFCDKSFLTGSNLRRHVRVHTREKPFSCQTCTRRFAHSSSLNNHMLTLHGVKYKWGDDKLKESRSRTELVSVSGS</sequence>
<dbReference type="PANTHER" id="PTHR24393">
    <property type="entry name" value="ZINC FINGER PROTEIN"/>
    <property type="match status" value="1"/>
</dbReference>
<dbReference type="STRING" id="104452.A0A0L7LFV7"/>
<feature type="domain" description="C2H2-type" evidence="14">
    <location>
        <begin position="285"/>
        <end position="312"/>
    </location>
</feature>
<dbReference type="InterPro" id="IPR012934">
    <property type="entry name" value="Znf_AD"/>
</dbReference>
<feature type="domain" description="C2H2-type" evidence="14">
    <location>
        <begin position="257"/>
        <end position="279"/>
    </location>
</feature>
<dbReference type="Gene3D" id="3.30.160.60">
    <property type="entry name" value="Classic Zinc Finger"/>
    <property type="match status" value="6"/>
</dbReference>
<dbReference type="Gene3D" id="3.40.1800.20">
    <property type="match status" value="1"/>
</dbReference>
<gene>
    <name evidence="16" type="ORF">OBRU01_09405</name>
</gene>
<accession>A0A0L7LFV7</accession>
<name>A0A0L7LFV7_OPEBR</name>
<dbReference type="PANTHER" id="PTHR24393:SF15">
    <property type="entry name" value="IP01243P-RELATED"/>
    <property type="match status" value="1"/>
</dbReference>
<dbReference type="GO" id="GO:0000978">
    <property type="term" value="F:RNA polymerase II cis-regulatory region sequence-specific DNA binding"/>
    <property type="evidence" value="ECO:0007669"/>
    <property type="project" value="TreeGrafter"/>
</dbReference>
<dbReference type="Pfam" id="PF13912">
    <property type="entry name" value="zf-C2H2_6"/>
    <property type="match status" value="1"/>
</dbReference>
<dbReference type="Pfam" id="PF07776">
    <property type="entry name" value="zf-AD"/>
    <property type="match status" value="1"/>
</dbReference>
<feature type="domain" description="C2H2-type" evidence="14">
    <location>
        <begin position="328"/>
        <end position="355"/>
    </location>
</feature>
<keyword evidence="10" id="KW-0804">Transcription</keyword>
<evidence type="ECO:0000256" key="2">
    <source>
        <dbReference type="ARBA" id="ARBA00004123"/>
    </source>
</evidence>
<feature type="domain" description="C2H2-type" evidence="14">
    <location>
        <begin position="203"/>
        <end position="229"/>
    </location>
</feature>
<keyword evidence="9" id="KW-0238">DNA-binding</keyword>
<feature type="domain" description="C2H2-type" evidence="14">
    <location>
        <begin position="356"/>
        <end position="379"/>
    </location>
</feature>
<dbReference type="EMBL" id="JTDY01001240">
    <property type="protein sequence ID" value="KOB74438.1"/>
    <property type="molecule type" value="Genomic_DNA"/>
</dbReference>
<feature type="binding site" evidence="13">
    <location>
        <position position="18"/>
    </location>
    <ligand>
        <name>Zn(2+)</name>
        <dbReference type="ChEBI" id="CHEBI:29105"/>
    </ligand>
</feature>
<keyword evidence="6 12" id="KW-0863">Zinc-finger</keyword>
<dbReference type="PROSITE" id="PS51915">
    <property type="entry name" value="ZAD"/>
    <property type="match status" value="1"/>
</dbReference>
<feature type="domain" description="ZAD" evidence="15">
    <location>
        <begin position="13"/>
        <end position="89"/>
    </location>
</feature>
<evidence type="ECO:0000256" key="3">
    <source>
        <dbReference type="ARBA" id="ARBA00006991"/>
    </source>
</evidence>
<keyword evidence="7 13" id="KW-0862">Zinc</keyword>
<keyword evidence="11" id="KW-0539">Nucleus</keyword>
<comment type="function">
    <text evidence="1">May be involved in transcriptional regulation.</text>
</comment>
<dbReference type="InterPro" id="IPR013087">
    <property type="entry name" value="Znf_C2H2_type"/>
</dbReference>
<organism evidence="16 17">
    <name type="scientific">Operophtera brumata</name>
    <name type="common">Winter moth</name>
    <name type="synonym">Phalaena brumata</name>
    <dbReference type="NCBI Taxonomy" id="104452"/>
    <lineage>
        <taxon>Eukaryota</taxon>
        <taxon>Metazoa</taxon>
        <taxon>Ecdysozoa</taxon>
        <taxon>Arthropoda</taxon>
        <taxon>Hexapoda</taxon>
        <taxon>Insecta</taxon>
        <taxon>Pterygota</taxon>
        <taxon>Neoptera</taxon>
        <taxon>Endopterygota</taxon>
        <taxon>Lepidoptera</taxon>
        <taxon>Glossata</taxon>
        <taxon>Ditrysia</taxon>
        <taxon>Geometroidea</taxon>
        <taxon>Geometridae</taxon>
        <taxon>Larentiinae</taxon>
        <taxon>Operophtera</taxon>
    </lineage>
</organism>
<feature type="domain" description="C2H2-type" evidence="14">
    <location>
        <begin position="134"/>
        <end position="162"/>
    </location>
</feature>
<dbReference type="SUPFAM" id="SSF57667">
    <property type="entry name" value="beta-beta-alpha zinc fingers"/>
    <property type="match status" value="4"/>
</dbReference>
<dbReference type="PROSITE" id="PS00028">
    <property type="entry name" value="ZINC_FINGER_C2H2_1"/>
    <property type="match status" value="5"/>
</dbReference>
<dbReference type="SMART" id="SM00868">
    <property type="entry name" value="zf-AD"/>
    <property type="match status" value="1"/>
</dbReference>
<dbReference type="SUPFAM" id="SSF57716">
    <property type="entry name" value="Glucocorticoid receptor-like (DNA-binding domain)"/>
    <property type="match status" value="1"/>
</dbReference>
<dbReference type="GO" id="GO:0001228">
    <property type="term" value="F:DNA-binding transcription activator activity, RNA polymerase II-specific"/>
    <property type="evidence" value="ECO:0007669"/>
    <property type="project" value="TreeGrafter"/>
</dbReference>
<reference evidence="16 17" key="1">
    <citation type="journal article" date="2015" name="Genome Biol. Evol.">
        <title>The genome of winter moth (Operophtera brumata) provides a genomic perspective on sexual dimorphism and phenology.</title>
        <authorList>
            <person name="Derks M.F."/>
            <person name="Smit S."/>
            <person name="Salis L."/>
            <person name="Schijlen E."/>
            <person name="Bossers A."/>
            <person name="Mateman C."/>
            <person name="Pijl A.S."/>
            <person name="de Ridder D."/>
            <person name="Groenen M.A."/>
            <person name="Visser M.E."/>
            <person name="Megens H.J."/>
        </authorList>
    </citation>
    <scope>NUCLEOTIDE SEQUENCE [LARGE SCALE GENOMIC DNA]</scope>
    <source>
        <strain evidence="16">WM2013NL</strain>
        <tissue evidence="16">Head and thorax</tissue>
    </source>
</reference>
<feature type="binding site" evidence="13">
    <location>
        <position position="65"/>
    </location>
    <ligand>
        <name>Zn(2+)</name>
        <dbReference type="ChEBI" id="CHEBI:29105"/>
    </ligand>
</feature>
<evidence type="ECO:0000256" key="7">
    <source>
        <dbReference type="ARBA" id="ARBA00022833"/>
    </source>
</evidence>
<proteinExistence type="inferred from homology"/>
<feature type="domain" description="C2H2-type" evidence="14">
    <location>
        <begin position="230"/>
        <end position="252"/>
    </location>
</feature>
<dbReference type="GO" id="GO:0008270">
    <property type="term" value="F:zinc ion binding"/>
    <property type="evidence" value="ECO:0007669"/>
    <property type="project" value="UniProtKB-UniRule"/>
</dbReference>
<comment type="subcellular location">
    <subcellularLocation>
        <location evidence="2">Nucleus</location>
    </subcellularLocation>
</comment>
<evidence type="ECO:0000256" key="10">
    <source>
        <dbReference type="ARBA" id="ARBA00023163"/>
    </source>
</evidence>
<comment type="caution">
    <text evidence="16">The sequence shown here is derived from an EMBL/GenBank/DDBJ whole genome shotgun (WGS) entry which is preliminary data.</text>
</comment>